<sequence length="91" mass="9511">MMSLLGGNGNVIVHNSEMESVVSGIGASSSCPSIVLWACGLIESKGSLMERFCVGVNEGVAKAANLVLVSAETSRLVVEFFVSCRGELYIV</sequence>
<gene>
    <name evidence="1" type="ORF">VNO78_16780</name>
</gene>
<comment type="caution">
    <text evidence="1">The sequence shown here is derived from an EMBL/GenBank/DDBJ whole genome shotgun (WGS) entry which is preliminary data.</text>
</comment>
<evidence type="ECO:0000313" key="1">
    <source>
        <dbReference type="EMBL" id="KAK7396055.1"/>
    </source>
</evidence>
<organism evidence="1 2">
    <name type="scientific">Psophocarpus tetragonolobus</name>
    <name type="common">Winged bean</name>
    <name type="synonym">Dolichos tetragonolobus</name>
    <dbReference type="NCBI Taxonomy" id="3891"/>
    <lineage>
        <taxon>Eukaryota</taxon>
        <taxon>Viridiplantae</taxon>
        <taxon>Streptophyta</taxon>
        <taxon>Embryophyta</taxon>
        <taxon>Tracheophyta</taxon>
        <taxon>Spermatophyta</taxon>
        <taxon>Magnoliopsida</taxon>
        <taxon>eudicotyledons</taxon>
        <taxon>Gunneridae</taxon>
        <taxon>Pentapetalae</taxon>
        <taxon>rosids</taxon>
        <taxon>fabids</taxon>
        <taxon>Fabales</taxon>
        <taxon>Fabaceae</taxon>
        <taxon>Papilionoideae</taxon>
        <taxon>50 kb inversion clade</taxon>
        <taxon>NPAAA clade</taxon>
        <taxon>indigoferoid/millettioid clade</taxon>
        <taxon>Phaseoleae</taxon>
        <taxon>Psophocarpus</taxon>
    </lineage>
</organism>
<dbReference type="Proteomes" id="UP001386955">
    <property type="component" value="Unassembled WGS sequence"/>
</dbReference>
<dbReference type="AlphaFoldDB" id="A0AAN9SIQ3"/>
<keyword evidence="2" id="KW-1185">Reference proteome</keyword>
<protein>
    <submittedName>
        <fullName evidence="1">Uncharacterized protein</fullName>
    </submittedName>
</protein>
<reference evidence="1 2" key="1">
    <citation type="submission" date="2024-01" db="EMBL/GenBank/DDBJ databases">
        <title>The genomes of 5 underutilized Papilionoideae crops provide insights into root nodulation and disease resistanc.</title>
        <authorList>
            <person name="Jiang F."/>
        </authorList>
    </citation>
    <scope>NUCLEOTIDE SEQUENCE [LARGE SCALE GENOMIC DNA]</scope>
    <source>
        <strain evidence="1">DUOXIRENSHENG_FW03</strain>
        <tissue evidence="1">Leaves</tissue>
    </source>
</reference>
<accession>A0AAN9SIQ3</accession>
<name>A0AAN9SIQ3_PSOTE</name>
<dbReference type="EMBL" id="JAYMYS010000004">
    <property type="protein sequence ID" value="KAK7396055.1"/>
    <property type="molecule type" value="Genomic_DNA"/>
</dbReference>
<proteinExistence type="predicted"/>
<evidence type="ECO:0000313" key="2">
    <source>
        <dbReference type="Proteomes" id="UP001386955"/>
    </source>
</evidence>